<keyword evidence="8" id="KW-1185">Reference proteome</keyword>
<dbReference type="Proteomes" id="UP001501323">
    <property type="component" value="Unassembled WGS sequence"/>
</dbReference>
<dbReference type="PANTHER" id="PTHR33202">
    <property type="entry name" value="ZINC UPTAKE REGULATION PROTEIN"/>
    <property type="match status" value="1"/>
</dbReference>
<dbReference type="Gene3D" id="1.10.10.10">
    <property type="entry name" value="Winged helix-like DNA-binding domain superfamily/Winged helix DNA-binding domain"/>
    <property type="match status" value="1"/>
</dbReference>
<dbReference type="RefSeq" id="WP_345295597.1">
    <property type="nucleotide sequence ID" value="NZ_BAABJY010000002.1"/>
</dbReference>
<keyword evidence="3" id="KW-0862">Zinc</keyword>
<dbReference type="InterPro" id="IPR036388">
    <property type="entry name" value="WH-like_DNA-bd_sf"/>
</dbReference>
<keyword evidence="6" id="KW-0804">Transcription</keyword>
<keyword evidence="5" id="KW-0238">DNA-binding</keyword>
<evidence type="ECO:0000256" key="1">
    <source>
        <dbReference type="ARBA" id="ARBA00007957"/>
    </source>
</evidence>
<name>A0ABP9E569_9GAMM</name>
<dbReference type="InterPro" id="IPR043135">
    <property type="entry name" value="Fur_C"/>
</dbReference>
<evidence type="ECO:0000313" key="8">
    <source>
        <dbReference type="Proteomes" id="UP001501323"/>
    </source>
</evidence>
<keyword evidence="2" id="KW-0678">Repressor</keyword>
<comment type="caution">
    <text evidence="7">The sequence shown here is derived from an EMBL/GenBank/DDBJ whole genome shotgun (WGS) entry which is preliminary data.</text>
</comment>
<dbReference type="Pfam" id="PF01475">
    <property type="entry name" value="FUR"/>
    <property type="match status" value="1"/>
</dbReference>
<dbReference type="EMBL" id="BAABJY010000002">
    <property type="protein sequence ID" value="GAA4869583.1"/>
    <property type="molecule type" value="Genomic_DNA"/>
</dbReference>
<evidence type="ECO:0000256" key="3">
    <source>
        <dbReference type="ARBA" id="ARBA00022833"/>
    </source>
</evidence>
<protein>
    <submittedName>
        <fullName evidence="7">Transcriptional repressor</fullName>
    </submittedName>
</protein>
<dbReference type="SUPFAM" id="SSF46785">
    <property type="entry name" value="Winged helix' DNA-binding domain"/>
    <property type="match status" value="1"/>
</dbReference>
<keyword evidence="4" id="KW-0805">Transcription regulation</keyword>
<gene>
    <name evidence="7" type="ORF">GCM10023332_22710</name>
</gene>
<accession>A0ABP9E569</accession>
<comment type="similarity">
    <text evidence="1">Belongs to the Fur family.</text>
</comment>
<evidence type="ECO:0000256" key="2">
    <source>
        <dbReference type="ARBA" id="ARBA00022491"/>
    </source>
</evidence>
<dbReference type="InterPro" id="IPR002481">
    <property type="entry name" value="FUR"/>
</dbReference>
<sequence length="166" mass="18244">MPRHECTDPRHHVEDAAAYVVAVERACRERGLRLTPIRARVLALIAEVGQPIKAYDLLDQVRQGEGPGAAAPPTVYRALDFLLANGFIHKLQSVNAFVACHHPSTAQHSVPFLICDRCHDAVELEDREVVRALDDRARALGFEPQAQTLEVHGLCARCSAKGRDPG</sequence>
<evidence type="ECO:0000313" key="7">
    <source>
        <dbReference type="EMBL" id="GAA4869583.1"/>
    </source>
</evidence>
<organism evidence="7 8">
    <name type="scientific">Luteimonas vadosa</name>
    <dbReference type="NCBI Taxonomy" id="1165507"/>
    <lineage>
        <taxon>Bacteria</taxon>
        <taxon>Pseudomonadati</taxon>
        <taxon>Pseudomonadota</taxon>
        <taxon>Gammaproteobacteria</taxon>
        <taxon>Lysobacterales</taxon>
        <taxon>Lysobacteraceae</taxon>
        <taxon>Luteimonas</taxon>
    </lineage>
</organism>
<evidence type="ECO:0000256" key="4">
    <source>
        <dbReference type="ARBA" id="ARBA00023015"/>
    </source>
</evidence>
<evidence type="ECO:0000256" key="5">
    <source>
        <dbReference type="ARBA" id="ARBA00023125"/>
    </source>
</evidence>
<reference evidence="8" key="1">
    <citation type="journal article" date="2019" name="Int. J. Syst. Evol. Microbiol.">
        <title>The Global Catalogue of Microorganisms (GCM) 10K type strain sequencing project: providing services to taxonomists for standard genome sequencing and annotation.</title>
        <authorList>
            <consortium name="The Broad Institute Genomics Platform"/>
            <consortium name="The Broad Institute Genome Sequencing Center for Infectious Disease"/>
            <person name="Wu L."/>
            <person name="Ma J."/>
        </authorList>
    </citation>
    <scope>NUCLEOTIDE SEQUENCE [LARGE SCALE GENOMIC DNA]</scope>
    <source>
        <strain evidence="8">JCM 18392</strain>
    </source>
</reference>
<proteinExistence type="inferred from homology"/>
<dbReference type="Gene3D" id="3.30.1490.190">
    <property type="match status" value="1"/>
</dbReference>
<evidence type="ECO:0000256" key="6">
    <source>
        <dbReference type="ARBA" id="ARBA00023163"/>
    </source>
</evidence>
<dbReference type="InterPro" id="IPR036390">
    <property type="entry name" value="WH_DNA-bd_sf"/>
</dbReference>
<dbReference type="PANTHER" id="PTHR33202:SF6">
    <property type="entry name" value="ZINC UPTAKE REGULATION PROTEIN"/>
    <property type="match status" value="1"/>
</dbReference>